<dbReference type="GO" id="GO:0019134">
    <property type="term" value="F:glucosamine-1-phosphate N-acetyltransferase activity"/>
    <property type="evidence" value="ECO:0007669"/>
    <property type="project" value="UniProtKB-EC"/>
</dbReference>
<evidence type="ECO:0000256" key="7">
    <source>
        <dbReference type="ARBA" id="ARBA00022723"/>
    </source>
</evidence>
<dbReference type="CDD" id="cd02540">
    <property type="entry name" value="GT2_GlmU_N_bac"/>
    <property type="match status" value="1"/>
</dbReference>
<feature type="binding site" evidence="18">
    <location>
        <position position="23"/>
    </location>
    <ligand>
        <name>UDP-N-acetyl-alpha-D-glucosamine</name>
        <dbReference type="ChEBI" id="CHEBI:57705"/>
    </ligand>
</feature>
<keyword evidence="10 18" id="KW-0133">Cell shape</keyword>
<feature type="binding site" evidence="18">
    <location>
        <position position="318"/>
    </location>
    <ligand>
        <name>UDP-N-acetyl-alpha-D-glucosamine</name>
        <dbReference type="ChEBI" id="CHEBI:57705"/>
    </ligand>
</feature>
<accession>A0ABV2EDD9</accession>
<comment type="catalytic activity">
    <reaction evidence="16 18">
        <text>N-acetyl-alpha-D-glucosamine 1-phosphate + UTP + H(+) = UDP-N-acetyl-alpha-D-glucosamine + diphosphate</text>
        <dbReference type="Rhea" id="RHEA:13509"/>
        <dbReference type="ChEBI" id="CHEBI:15378"/>
        <dbReference type="ChEBI" id="CHEBI:33019"/>
        <dbReference type="ChEBI" id="CHEBI:46398"/>
        <dbReference type="ChEBI" id="CHEBI:57705"/>
        <dbReference type="ChEBI" id="CHEBI:57776"/>
        <dbReference type="EC" id="2.7.7.23"/>
    </reaction>
</comment>
<dbReference type="InterPro" id="IPR011004">
    <property type="entry name" value="Trimer_LpxA-like_sf"/>
</dbReference>
<feature type="binding site" evidence="18">
    <location>
        <position position="76"/>
    </location>
    <ligand>
        <name>UDP-N-acetyl-alpha-D-glucosamine</name>
        <dbReference type="ChEBI" id="CHEBI:57705"/>
    </ligand>
</feature>
<protein>
    <recommendedName>
        <fullName evidence="18">Bifunctional protein GlmU</fullName>
    </recommendedName>
    <domain>
        <recommendedName>
            <fullName evidence="18">UDP-N-acetylglucosamine pyrophosphorylase</fullName>
            <ecNumber evidence="18">2.7.7.23</ecNumber>
        </recommendedName>
        <alternativeName>
            <fullName evidence="18">N-acetylglucosamine-1-phosphate uridyltransferase</fullName>
        </alternativeName>
    </domain>
    <domain>
        <recommendedName>
            <fullName evidence="18">Glucosamine-1-phosphate N-acetyltransferase</fullName>
            <ecNumber evidence="18">2.3.1.157</ecNumber>
        </recommendedName>
    </domain>
</protein>
<comment type="subcellular location">
    <subcellularLocation>
        <location evidence="1 18">Cytoplasm</location>
    </subcellularLocation>
</comment>
<evidence type="ECO:0000313" key="20">
    <source>
        <dbReference type="EMBL" id="MET3525044.1"/>
    </source>
</evidence>
<comment type="function">
    <text evidence="17 18">Catalyzes the last two sequential reactions in the de novo biosynthetic pathway for UDP-N-acetylglucosamine (UDP-GlcNAc). The C-terminal domain catalyzes the transfer of acetyl group from acetyl coenzyme A to glucosamine-1-phosphate (GlcN-1-P) to produce N-acetylglucosamine-1-phosphate (GlcNAc-1-P), which is converted into UDP-GlcNAc by the transfer of uridine 5-monophosphate (from uridine 5-triphosphate), a reaction catalyzed by the N-terminal domain.</text>
</comment>
<keyword evidence="4 18" id="KW-0963">Cytoplasm</keyword>
<keyword evidence="11 18" id="KW-0573">Peptidoglycan synthesis</keyword>
<feature type="region of interest" description="Pyrophosphorylase" evidence="18">
    <location>
        <begin position="1"/>
        <end position="231"/>
    </location>
</feature>
<evidence type="ECO:0000256" key="13">
    <source>
        <dbReference type="ARBA" id="ARBA00023315"/>
    </source>
</evidence>
<organism evidence="20 21">
    <name type="scientific">Phenylobacterium koreense</name>
    <dbReference type="NCBI Taxonomy" id="266125"/>
    <lineage>
        <taxon>Bacteria</taxon>
        <taxon>Pseudomonadati</taxon>
        <taxon>Pseudomonadota</taxon>
        <taxon>Alphaproteobacteria</taxon>
        <taxon>Caulobacterales</taxon>
        <taxon>Caulobacteraceae</taxon>
        <taxon>Phenylobacterium</taxon>
    </lineage>
</organism>
<keyword evidence="12 18" id="KW-0511">Multifunctional enzyme</keyword>
<evidence type="ECO:0000256" key="10">
    <source>
        <dbReference type="ARBA" id="ARBA00022960"/>
    </source>
</evidence>
<evidence type="ECO:0000256" key="18">
    <source>
        <dbReference type="HAMAP-Rule" id="MF_01631"/>
    </source>
</evidence>
<feature type="binding site" evidence="18">
    <location>
        <position position="390"/>
    </location>
    <ligand>
        <name>acetyl-CoA</name>
        <dbReference type="ChEBI" id="CHEBI:57288"/>
    </ligand>
</feature>
<evidence type="ECO:0000256" key="1">
    <source>
        <dbReference type="ARBA" id="ARBA00004496"/>
    </source>
</evidence>
<reference evidence="20 21" key="1">
    <citation type="submission" date="2024-06" db="EMBL/GenBank/DDBJ databases">
        <title>Genomic Encyclopedia of Type Strains, Phase IV (KMG-IV): sequencing the most valuable type-strain genomes for metagenomic binning, comparative biology and taxonomic classification.</title>
        <authorList>
            <person name="Goeker M."/>
        </authorList>
    </citation>
    <scope>NUCLEOTIDE SEQUENCE [LARGE SCALE GENOMIC DNA]</scope>
    <source>
        <strain evidence="20 21">DSM 17809</strain>
    </source>
</reference>
<feature type="binding site" evidence="18">
    <location>
        <position position="106"/>
    </location>
    <ligand>
        <name>Mg(2+)</name>
        <dbReference type="ChEBI" id="CHEBI:18420"/>
    </ligand>
</feature>
<dbReference type="InterPro" id="IPR005882">
    <property type="entry name" value="Bifunctional_GlmU"/>
</dbReference>
<evidence type="ECO:0000256" key="17">
    <source>
        <dbReference type="ARBA" id="ARBA00049628"/>
    </source>
</evidence>
<dbReference type="NCBIfam" id="TIGR01173">
    <property type="entry name" value="glmU"/>
    <property type="match status" value="1"/>
</dbReference>
<dbReference type="CDD" id="cd03353">
    <property type="entry name" value="LbH_GlmU_C"/>
    <property type="match status" value="1"/>
</dbReference>
<keyword evidence="7 18" id="KW-0479">Metal-binding</keyword>
<dbReference type="Gene3D" id="3.90.550.10">
    <property type="entry name" value="Spore Coat Polysaccharide Biosynthesis Protein SpsA, Chain A"/>
    <property type="match status" value="1"/>
</dbReference>
<evidence type="ECO:0000256" key="4">
    <source>
        <dbReference type="ARBA" id="ARBA00022490"/>
    </source>
</evidence>
<dbReference type="Pfam" id="PF12804">
    <property type="entry name" value="NTP_transf_3"/>
    <property type="match status" value="1"/>
</dbReference>
<dbReference type="GO" id="GO:0003977">
    <property type="term" value="F:UDP-N-acetylglucosamine diphosphorylase activity"/>
    <property type="evidence" value="ECO:0007669"/>
    <property type="project" value="UniProtKB-EC"/>
</dbReference>
<dbReference type="InterPro" id="IPR029044">
    <property type="entry name" value="Nucleotide-diphossugar_trans"/>
</dbReference>
<feature type="binding site" evidence="18">
    <location>
        <position position="157"/>
    </location>
    <ligand>
        <name>UDP-N-acetyl-alpha-D-glucosamine</name>
        <dbReference type="ChEBI" id="CHEBI:57705"/>
    </ligand>
</feature>
<keyword evidence="21" id="KW-1185">Reference proteome</keyword>
<comment type="pathway">
    <text evidence="18">Bacterial outer membrane biogenesis; LPS lipid A biosynthesis.</text>
</comment>
<evidence type="ECO:0000256" key="6">
    <source>
        <dbReference type="ARBA" id="ARBA00022695"/>
    </source>
</evidence>
<dbReference type="Gene3D" id="2.160.10.10">
    <property type="entry name" value="Hexapeptide repeat proteins"/>
    <property type="match status" value="1"/>
</dbReference>
<dbReference type="EMBL" id="JBEPLU010000001">
    <property type="protein sequence ID" value="MET3525044.1"/>
    <property type="molecule type" value="Genomic_DNA"/>
</dbReference>
<keyword evidence="5 18" id="KW-0808">Transferase</keyword>
<dbReference type="Proteomes" id="UP001549110">
    <property type="component" value="Unassembled WGS sequence"/>
</dbReference>
<comment type="caution">
    <text evidence="18">Lacks conserved residue(s) required for the propagation of feature annotation.</text>
</comment>
<gene>
    <name evidence="18" type="primary">glmU</name>
    <name evidence="20" type="ORF">ABID41_000139</name>
</gene>
<proteinExistence type="inferred from homology"/>
<keyword evidence="13 18" id="KW-0012">Acyltransferase</keyword>
<feature type="binding site" evidence="18">
    <location>
        <position position="351"/>
    </location>
    <ligand>
        <name>UDP-N-acetyl-alpha-D-glucosamine</name>
        <dbReference type="ChEBI" id="CHEBI:57705"/>
    </ligand>
</feature>
<feature type="region of interest" description="N-acetyltransferase" evidence="18">
    <location>
        <begin position="253"/>
        <end position="449"/>
    </location>
</feature>
<feature type="active site" description="Proton acceptor" evidence="18">
    <location>
        <position position="348"/>
    </location>
</feature>
<dbReference type="InterPro" id="IPR050065">
    <property type="entry name" value="GlmU-like"/>
</dbReference>
<dbReference type="PANTHER" id="PTHR43584:SF3">
    <property type="entry name" value="BIFUNCTIONAL PROTEIN GLMU"/>
    <property type="match status" value="1"/>
</dbReference>
<dbReference type="SUPFAM" id="SSF53448">
    <property type="entry name" value="Nucleotide-diphospho-sugar transferases"/>
    <property type="match status" value="1"/>
</dbReference>
<evidence type="ECO:0000256" key="14">
    <source>
        <dbReference type="ARBA" id="ARBA00023316"/>
    </source>
</evidence>
<dbReference type="EC" id="2.7.7.23" evidence="18"/>
<comment type="subunit">
    <text evidence="18">Homotrimer.</text>
</comment>
<evidence type="ECO:0000256" key="3">
    <source>
        <dbReference type="ARBA" id="ARBA00007947"/>
    </source>
</evidence>
<dbReference type="Pfam" id="PF00132">
    <property type="entry name" value="Hexapep"/>
    <property type="match status" value="1"/>
</dbReference>
<dbReference type="InterPro" id="IPR025877">
    <property type="entry name" value="MobA-like_NTP_Trfase"/>
</dbReference>
<dbReference type="EC" id="2.3.1.157" evidence="18"/>
<evidence type="ECO:0000256" key="12">
    <source>
        <dbReference type="ARBA" id="ARBA00023268"/>
    </source>
</evidence>
<name>A0ABV2EDD9_9CAUL</name>
<evidence type="ECO:0000256" key="5">
    <source>
        <dbReference type="ARBA" id="ARBA00022679"/>
    </source>
</evidence>
<keyword evidence="9 18" id="KW-0460">Magnesium</keyword>
<evidence type="ECO:0000256" key="9">
    <source>
        <dbReference type="ARBA" id="ARBA00022842"/>
    </source>
</evidence>
<evidence type="ECO:0000259" key="19">
    <source>
        <dbReference type="Pfam" id="PF12804"/>
    </source>
</evidence>
<comment type="catalytic activity">
    <reaction evidence="15 18">
        <text>alpha-D-glucosamine 1-phosphate + acetyl-CoA = N-acetyl-alpha-D-glucosamine 1-phosphate + CoA + H(+)</text>
        <dbReference type="Rhea" id="RHEA:13725"/>
        <dbReference type="ChEBI" id="CHEBI:15378"/>
        <dbReference type="ChEBI" id="CHEBI:57287"/>
        <dbReference type="ChEBI" id="CHEBI:57288"/>
        <dbReference type="ChEBI" id="CHEBI:57776"/>
        <dbReference type="ChEBI" id="CHEBI:58516"/>
        <dbReference type="EC" id="2.3.1.157"/>
    </reaction>
</comment>
<comment type="similarity">
    <text evidence="2 18">In the C-terminal section; belongs to the transferase hexapeptide repeat family.</text>
</comment>
<dbReference type="NCBIfam" id="NF010933">
    <property type="entry name" value="PRK14353.1"/>
    <property type="match status" value="1"/>
</dbReference>
<evidence type="ECO:0000256" key="15">
    <source>
        <dbReference type="ARBA" id="ARBA00048247"/>
    </source>
</evidence>
<evidence type="ECO:0000256" key="11">
    <source>
        <dbReference type="ARBA" id="ARBA00022984"/>
    </source>
</evidence>
<dbReference type="RefSeq" id="WP_331932748.1">
    <property type="nucleotide sequence ID" value="NZ_JBEPLU010000001.1"/>
</dbReference>
<keyword evidence="6 18" id="KW-0548">Nucleotidyltransferase</keyword>
<evidence type="ECO:0000313" key="21">
    <source>
        <dbReference type="Proteomes" id="UP001549110"/>
    </source>
</evidence>
<feature type="binding site" evidence="18">
    <location>
        <begin position="371"/>
        <end position="372"/>
    </location>
    <ligand>
        <name>acetyl-CoA</name>
        <dbReference type="ChEBI" id="CHEBI:57288"/>
    </ligand>
</feature>
<comment type="caution">
    <text evidence="20">The sequence shown here is derived from an EMBL/GenBank/DDBJ whole genome shotgun (WGS) entry which is preliminary data.</text>
</comment>
<dbReference type="HAMAP" id="MF_01631">
    <property type="entry name" value="GlmU"/>
    <property type="match status" value="1"/>
</dbReference>
<feature type="binding site" evidence="18">
    <location>
        <position position="408"/>
    </location>
    <ligand>
        <name>acetyl-CoA</name>
        <dbReference type="ChEBI" id="CHEBI:57288"/>
    </ligand>
</feature>
<comment type="pathway">
    <text evidence="18">Nucleotide-sugar biosynthesis; UDP-N-acetyl-alpha-D-glucosamine biosynthesis; UDP-N-acetyl-alpha-D-glucosamine from N-acetyl-alpha-D-glucosamine 1-phosphate: step 1/1.</text>
</comment>
<feature type="binding site" evidence="18">
    <location>
        <position position="425"/>
    </location>
    <ligand>
        <name>acetyl-CoA</name>
        <dbReference type="ChEBI" id="CHEBI:57288"/>
    </ligand>
</feature>
<comment type="similarity">
    <text evidence="3 18">In the N-terminal section; belongs to the N-acetylglucosamine-1-phosphate uridyltransferase family.</text>
</comment>
<dbReference type="SUPFAM" id="SSF51161">
    <property type="entry name" value="Trimeric LpxA-like enzymes"/>
    <property type="match status" value="1"/>
</dbReference>
<evidence type="ECO:0000256" key="8">
    <source>
        <dbReference type="ARBA" id="ARBA00022737"/>
    </source>
</evidence>
<feature type="binding site" evidence="18">
    <location>
        <position position="365"/>
    </location>
    <ligand>
        <name>acetyl-CoA</name>
        <dbReference type="ChEBI" id="CHEBI:57288"/>
    </ligand>
</feature>
<dbReference type="InterPro" id="IPR001451">
    <property type="entry name" value="Hexapep"/>
</dbReference>
<feature type="binding site" evidence="18">
    <location>
        <begin position="81"/>
        <end position="82"/>
    </location>
    <ligand>
        <name>UDP-N-acetyl-alpha-D-glucosamine</name>
        <dbReference type="ChEBI" id="CHEBI:57705"/>
    </ligand>
</feature>
<evidence type="ECO:0000256" key="2">
    <source>
        <dbReference type="ARBA" id="ARBA00007707"/>
    </source>
</evidence>
<keyword evidence="14 18" id="KW-0961">Cell wall biogenesis/degradation</keyword>
<sequence length="449" mass="47519">MTPRAAVIMAAGQGTRMKSPVPKVLHKVGGRTLLDRVIDTVERVGCDRIVVVVGTHSPAVRELVVKRLGEQAVAVQDPPLGTGHAVLAAKEALAGFEGDVLVVNGDCPLLEPHDLDPLFKLREEGAPLALLGFEPADTLLYGRLIRGADGHVLRIVEPKEATPDEQMVRACYAGMLCAERAQLFSWLERLTNDNAKGEYYLTGIVGLANADEMIVRASIAPESAVMGADTPMQLSQAEAIFQQRRRAHFLAEGVQMLAPETAYFSWDTEIAAGAVIEQFVVIAPGVSIETGAVIRAFSHLEGARVASGALIGPYARLRPGADIGEEAHIGNFVEVKKVKVGPGAKANHLTYLGDGTVGAKANIGAGTIFCNYDGFDKYDTHVGEGAFIGSNSALVAPVTVGPGAYTGSGSVITRDVAPDALALERSTQVEKEGWAARFRAAKLAKKAKK</sequence>
<dbReference type="InterPro" id="IPR038009">
    <property type="entry name" value="GlmU_C_LbH"/>
</dbReference>
<feature type="binding site" evidence="18">
    <location>
        <position position="336"/>
    </location>
    <ligand>
        <name>UDP-N-acetyl-alpha-D-glucosamine</name>
        <dbReference type="ChEBI" id="CHEBI:57705"/>
    </ligand>
</feature>
<feature type="binding site" evidence="18">
    <location>
        <position position="362"/>
    </location>
    <ligand>
        <name>UDP-N-acetyl-alpha-D-glucosamine</name>
        <dbReference type="ChEBI" id="CHEBI:57705"/>
    </ligand>
</feature>
<comment type="cofactor">
    <cofactor evidence="18">
        <name>Mg(2+)</name>
        <dbReference type="ChEBI" id="CHEBI:18420"/>
    </cofactor>
    <text evidence="18">Binds 1 Mg(2+) ion per subunit.</text>
</comment>
<keyword evidence="8 18" id="KW-0677">Repeat</keyword>
<dbReference type="PANTHER" id="PTHR43584">
    <property type="entry name" value="NUCLEOTIDYL TRANSFERASE"/>
    <property type="match status" value="1"/>
</dbReference>
<feature type="region of interest" description="Linker" evidence="18">
    <location>
        <begin position="232"/>
        <end position="252"/>
    </location>
</feature>
<comment type="pathway">
    <text evidence="18">Nucleotide-sugar biosynthesis; UDP-N-acetyl-alpha-D-glucosamine biosynthesis; N-acetyl-alpha-D-glucosamine 1-phosphate from alpha-D-glucosamine 6-phosphate (route II): step 2/2.</text>
</comment>
<feature type="binding site" evidence="18">
    <location>
        <position position="142"/>
    </location>
    <ligand>
        <name>UDP-N-acetyl-alpha-D-glucosamine</name>
        <dbReference type="ChEBI" id="CHEBI:57705"/>
    </ligand>
</feature>
<feature type="domain" description="MobA-like NTP transferase" evidence="19">
    <location>
        <begin position="6"/>
        <end position="133"/>
    </location>
</feature>
<evidence type="ECO:0000256" key="16">
    <source>
        <dbReference type="ARBA" id="ARBA00048493"/>
    </source>
</evidence>